<organism evidence="2 3">
    <name type="scientific">Spirodela intermedia</name>
    <name type="common">Intermediate duckweed</name>
    <dbReference type="NCBI Taxonomy" id="51605"/>
    <lineage>
        <taxon>Eukaryota</taxon>
        <taxon>Viridiplantae</taxon>
        <taxon>Streptophyta</taxon>
        <taxon>Embryophyta</taxon>
        <taxon>Tracheophyta</taxon>
        <taxon>Spermatophyta</taxon>
        <taxon>Magnoliopsida</taxon>
        <taxon>Liliopsida</taxon>
        <taxon>Araceae</taxon>
        <taxon>Lemnoideae</taxon>
        <taxon>Spirodela</taxon>
    </lineage>
</organism>
<dbReference type="Proteomes" id="UP000663760">
    <property type="component" value="Chromosome 10"/>
</dbReference>
<proteinExistence type="predicted"/>
<name>A0A7I8L1Z5_SPIIN</name>
<feature type="transmembrane region" description="Helical" evidence="1">
    <location>
        <begin position="20"/>
        <end position="40"/>
    </location>
</feature>
<evidence type="ECO:0000256" key="1">
    <source>
        <dbReference type="SAM" id="Phobius"/>
    </source>
</evidence>
<keyword evidence="1" id="KW-1133">Transmembrane helix</keyword>
<keyword evidence="3" id="KW-1185">Reference proteome</keyword>
<gene>
    <name evidence="2" type="ORF">SI8410_10014430</name>
</gene>
<keyword evidence="1" id="KW-0472">Membrane</keyword>
<evidence type="ECO:0000313" key="2">
    <source>
        <dbReference type="EMBL" id="CAA7403752.1"/>
    </source>
</evidence>
<sequence length="52" mass="5930">MGSCVGSEKLGEIAIRNASTSAYIFSLLLSPVISFWDCIIRRMRYSFKPEWV</sequence>
<protein>
    <submittedName>
        <fullName evidence="2">Uncharacterized protein</fullName>
    </submittedName>
</protein>
<evidence type="ECO:0000313" key="3">
    <source>
        <dbReference type="Proteomes" id="UP000663760"/>
    </source>
</evidence>
<dbReference type="OrthoDB" id="1714657at2759"/>
<dbReference type="AlphaFoldDB" id="A0A7I8L1Z5"/>
<dbReference type="EMBL" id="LR746273">
    <property type="protein sequence ID" value="CAA7403752.1"/>
    <property type="molecule type" value="Genomic_DNA"/>
</dbReference>
<reference evidence="2" key="1">
    <citation type="submission" date="2020-02" db="EMBL/GenBank/DDBJ databases">
        <authorList>
            <person name="Scholz U."/>
            <person name="Mascher M."/>
            <person name="Fiebig A."/>
        </authorList>
    </citation>
    <scope>NUCLEOTIDE SEQUENCE</scope>
</reference>
<accession>A0A7I8L1Z5</accession>
<keyword evidence="1" id="KW-0812">Transmembrane</keyword>